<feature type="domain" description="DnaD N-terminal" evidence="4">
    <location>
        <begin position="17"/>
        <end position="115"/>
    </location>
</feature>
<name>A0A235FBK0_9BACL</name>
<comment type="caution">
    <text evidence="5">The sequence shown here is derived from an EMBL/GenBank/DDBJ whole genome shotgun (WGS) entry which is preliminary data.</text>
</comment>
<evidence type="ECO:0000313" key="5">
    <source>
        <dbReference type="EMBL" id="OYD58559.1"/>
    </source>
</evidence>
<dbReference type="OrthoDB" id="9770238at2"/>
<evidence type="ECO:0000256" key="2">
    <source>
        <dbReference type="SAM" id="MobiDB-lite"/>
    </source>
</evidence>
<protein>
    <submittedName>
        <fullName evidence="5">DNA replication protein DnaD</fullName>
    </submittedName>
</protein>
<dbReference type="SUPFAM" id="SSF158499">
    <property type="entry name" value="DnaD domain-like"/>
    <property type="match status" value="1"/>
</dbReference>
<dbReference type="EMBL" id="NOII01000001">
    <property type="protein sequence ID" value="OYD58559.1"/>
    <property type="molecule type" value="Genomic_DNA"/>
</dbReference>
<feature type="region of interest" description="Disordered" evidence="2">
    <location>
        <begin position="205"/>
        <end position="225"/>
    </location>
</feature>
<evidence type="ECO:0000259" key="4">
    <source>
        <dbReference type="Pfam" id="PF21984"/>
    </source>
</evidence>
<evidence type="ECO:0000256" key="1">
    <source>
        <dbReference type="ARBA" id="ARBA00093462"/>
    </source>
</evidence>
<evidence type="ECO:0000313" key="6">
    <source>
        <dbReference type="Proteomes" id="UP000215059"/>
    </source>
</evidence>
<dbReference type="InterPro" id="IPR034829">
    <property type="entry name" value="DnaD-like_sf"/>
</dbReference>
<dbReference type="InterPro" id="IPR053162">
    <property type="entry name" value="DnaD"/>
</dbReference>
<dbReference type="RefSeq" id="WP_094250520.1">
    <property type="nucleotide sequence ID" value="NZ_JBHLXL010000001.1"/>
</dbReference>
<dbReference type="InterPro" id="IPR036388">
    <property type="entry name" value="WH-like_DNA-bd_sf"/>
</dbReference>
<comment type="similarity">
    <text evidence="1">Belongs to the DnaB/DnaD family.</text>
</comment>
<dbReference type="Pfam" id="PF07261">
    <property type="entry name" value="DnaB_2"/>
    <property type="match status" value="1"/>
</dbReference>
<dbReference type="InterPro" id="IPR053843">
    <property type="entry name" value="DnaD_N"/>
</dbReference>
<proteinExistence type="inferred from homology"/>
<accession>A0A235FBK0</accession>
<dbReference type="Pfam" id="PF21984">
    <property type="entry name" value="DnaD_N"/>
    <property type="match status" value="1"/>
</dbReference>
<dbReference type="Proteomes" id="UP000215059">
    <property type="component" value="Unassembled WGS sequence"/>
</dbReference>
<dbReference type="Gene3D" id="1.10.10.630">
    <property type="entry name" value="DnaD domain-like"/>
    <property type="match status" value="1"/>
</dbReference>
<dbReference type="PANTHER" id="PTHR37293:SF6">
    <property type="entry name" value="DNA REPLICATION PROTEIN DNAD"/>
    <property type="match status" value="1"/>
</dbReference>
<keyword evidence="6" id="KW-1185">Reference proteome</keyword>
<evidence type="ECO:0000259" key="3">
    <source>
        <dbReference type="Pfam" id="PF07261"/>
    </source>
</evidence>
<gene>
    <name evidence="5" type="ORF">CGZ90_01255</name>
</gene>
<reference evidence="5 6" key="1">
    <citation type="submission" date="2017-07" db="EMBL/GenBank/DDBJ databases">
        <title>Fictibacillus sp. nov. GDSW-R2A3 Genome sequencing and assembly.</title>
        <authorList>
            <person name="Mayilraj S."/>
        </authorList>
    </citation>
    <scope>NUCLEOTIDE SEQUENCE [LARGE SCALE GENOMIC DNA]</scope>
    <source>
        <strain evidence="5 6">GDSW-R2A3</strain>
    </source>
</reference>
<dbReference type="PANTHER" id="PTHR37293">
    <property type="entry name" value="PHAGE REPLICATION PROTEIN-RELATED"/>
    <property type="match status" value="1"/>
</dbReference>
<organism evidence="5 6">
    <name type="scientific">Fictibacillus aquaticus</name>
    <dbReference type="NCBI Taxonomy" id="2021314"/>
    <lineage>
        <taxon>Bacteria</taxon>
        <taxon>Bacillati</taxon>
        <taxon>Bacillota</taxon>
        <taxon>Bacilli</taxon>
        <taxon>Bacillales</taxon>
        <taxon>Fictibacillaceae</taxon>
        <taxon>Fictibacillus</taxon>
    </lineage>
</organism>
<dbReference type="InterPro" id="IPR006343">
    <property type="entry name" value="DnaB/C_C"/>
</dbReference>
<sequence length="238" mass="27624">MNNELFERWIQQGSLSIPKILLTHYRKVGLTDEECMLILQLHSFIEEGNVFPTPSVLSERMHIDVNKIASLLRVFIQRGFLSIESFEDKERSVYAEKYSLLPLWKRLLGELGEEQHGERTAAKKERKENIFLMFEKEFGRPLSPMEIETVNIWLDEDGHDSELIAAALKEGVLSGKLNFRYIDRILFEWKKTGVKTIEQARVHGEKFRTRQRNVPASADAQNGRTEGLSLPSYNWLDS</sequence>
<dbReference type="Gene3D" id="1.10.10.10">
    <property type="entry name" value="Winged helix-like DNA-binding domain superfamily/Winged helix DNA-binding domain"/>
    <property type="match status" value="1"/>
</dbReference>
<feature type="domain" description="DnaB/C C-terminal" evidence="3">
    <location>
        <begin position="133"/>
        <end position="203"/>
    </location>
</feature>
<dbReference type="NCBIfam" id="TIGR01446">
    <property type="entry name" value="DnaD_dom"/>
    <property type="match status" value="1"/>
</dbReference>
<dbReference type="AlphaFoldDB" id="A0A235FBK0"/>